<organism evidence="7 8">
    <name type="scientific">Diacronema lutheri</name>
    <name type="common">Unicellular marine alga</name>
    <name type="synonym">Monochrysis lutheri</name>
    <dbReference type="NCBI Taxonomy" id="2081491"/>
    <lineage>
        <taxon>Eukaryota</taxon>
        <taxon>Haptista</taxon>
        <taxon>Haptophyta</taxon>
        <taxon>Pavlovophyceae</taxon>
        <taxon>Pavlovales</taxon>
        <taxon>Pavlovaceae</taxon>
        <taxon>Diacronema</taxon>
    </lineage>
</organism>
<sequence>MSLLRRAAPKPAVATATRRFASFSPKELEAYRGKIAADLTGLSAAARASLDAKAKLLEWDTPAASYSAVTFPKPPAPGASKEVRAAYTECMVAEQAWLDEKLSAAKAHLTKLLASKVPNGPETARRMASFSDPECAQVQQYIAQLEHDSGLAHKFDIAKWKPPVTVAVTGAAGAIGYSLLFKIASGEMLGPDQPVVLSLLDLPTSMDKVQGVMMELADCAFPLLHGMGGFSDARAAFEGVDYACLVGATPRGPGMERKDLLLKNAEIFAAQGKALNAGAPGAKVVVVGNPANTNCLIGMMNAPDMPRANWTAMTRLDQTRAEGLLAAKAGVSVNAVDRVVIWGNHSATQFPDISHATVGGKWAKEAIPDEWYKSTFIPEVAQRGAAIIKARGASSAASAAQAAVFHVRDWALGSRGKWASMGVISNGSYGIGEDLVYSVPVVCYPGEYRRVGGISIDPYAAQMMEATRKELIAERDAIKHLLPK</sequence>
<proteinExistence type="inferred from homology"/>
<dbReference type="NCBIfam" id="TIGR01759">
    <property type="entry name" value="MalateDH-SF1"/>
    <property type="match status" value="1"/>
</dbReference>
<dbReference type="GO" id="GO:0006108">
    <property type="term" value="P:malate metabolic process"/>
    <property type="evidence" value="ECO:0007669"/>
    <property type="project" value="InterPro"/>
</dbReference>
<evidence type="ECO:0000256" key="2">
    <source>
        <dbReference type="ARBA" id="ARBA00012995"/>
    </source>
</evidence>
<dbReference type="InterPro" id="IPR036291">
    <property type="entry name" value="NAD(P)-bd_dom_sf"/>
</dbReference>
<evidence type="ECO:0000313" key="7">
    <source>
        <dbReference type="EMBL" id="KAG8462653.1"/>
    </source>
</evidence>
<dbReference type="CDD" id="cd01338">
    <property type="entry name" value="MDH_chloroplast-like"/>
    <property type="match status" value="1"/>
</dbReference>
<dbReference type="Proteomes" id="UP000751190">
    <property type="component" value="Unassembled WGS sequence"/>
</dbReference>
<keyword evidence="3" id="KW-0560">Oxidoreductase</keyword>
<dbReference type="NCBIfam" id="NF003916">
    <property type="entry name" value="PRK05442.1"/>
    <property type="match status" value="1"/>
</dbReference>
<dbReference type="OMA" id="MLGENQP"/>
<dbReference type="FunFam" id="3.90.110.10:FF:000002">
    <property type="entry name" value="Malate dehydrogenase"/>
    <property type="match status" value="1"/>
</dbReference>
<dbReference type="SUPFAM" id="SSF51735">
    <property type="entry name" value="NAD(P)-binding Rossmann-fold domains"/>
    <property type="match status" value="1"/>
</dbReference>
<evidence type="ECO:0000256" key="4">
    <source>
        <dbReference type="ARBA" id="ARBA00023027"/>
    </source>
</evidence>
<dbReference type="FunFam" id="3.40.50.720:FF:000010">
    <property type="entry name" value="Malate dehydrogenase"/>
    <property type="match status" value="1"/>
</dbReference>
<dbReference type="InterPro" id="IPR015955">
    <property type="entry name" value="Lactate_DH/Glyco_Ohase_4_C"/>
</dbReference>
<dbReference type="SUPFAM" id="SSF56327">
    <property type="entry name" value="LDH C-terminal domain-like"/>
    <property type="match status" value="1"/>
</dbReference>
<accession>A0A8J6CCN4</accession>
<dbReference type="OrthoDB" id="4069699at2759"/>
<evidence type="ECO:0000256" key="1">
    <source>
        <dbReference type="ARBA" id="ARBA00009613"/>
    </source>
</evidence>
<evidence type="ECO:0000313" key="8">
    <source>
        <dbReference type="Proteomes" id="UP000751190"/>
    </source>
</evidence>
<dbReference type="HAMAP" id="MF_01517">
    <property type="entry name" value="Malate_dehydrog_2"/>
    <property type="match status" value="1"/>
</dbReference>
<dbReference type="Pfam" id="PF00056">
    <property type="entry name" value="Ldh_1_N"/>
    <property type="match status" value="1"/>
</dbReference>
<dbReference type="PROSITE" id="PS00068">
    <property type="entry name" value="MDH"/>
    <property type="match status" value="1"/>
</dbReference>
<evidence type="ECO:0000259" key="6">
    <source>
        <dbReference type="Pfam" id="PF02866"/>
    </source>
</evidence>
<comment type="caution">
    <text evidence="7">The sequence shown here is derived from an EMBL/GenBank/DDBJ whole genome shotgun (WGS) entry which is preliminary data.</text>
</comment>
<dbReference type="InterPro" id="IPR001236">
    <property type="entry name" value="Lactate/malate_DH_N"/>
</dbReference>
<dbReference type="GO" id="GO:0030060">
    <property type="term" value="F:L-malate dehydrogenase (NAD+) activity"/>
    <property type="evidence" value="ECO:0007669"/>
    <property type="project" value="UniProtKB-EC"/>
</dbReference>
<dbReference type="Gene3D" id="3.90.110.10">
    <property type="entry name" value="Lactate dehydrogenase/glycoside hydrolase, family 4, C-terminal"/>
    <property type="match status" value="1"/>
</dbReference>
<comment type="similarity">
    <text evidence="1">Belongs to the LDH/MDH superfamily. MDH type 2 family.</text>
</comment>
<dbReference type="PANTHER" id="PTHR23382">
    <property type="entry name" value="MALATE DEHYDROGENASE"/>
    <property type="match status" value="1"/>
</dbReference>
<dbReference type="Gene3D" id="3.40.50.720">
    <property type="entry name" value="NAD(P)-binding Rossmann-like Domain"/>
    <property type="match status" value="1"/>
</dbReference>
<feature type="domain" description="Lactate/malate dehydrogenase C-terminal" evidence="6">
    <location>
        <begin position="314"/>
        <end position="479"/>
    </location>
</feature>
<keyword evidence="4" id="KW-0520">NAD</keyword>
<dbReference type="InterPro" id="IPR001252">
    <property type="entry name" value="Malate_DH_AS"/>
</dbReference>
<name>A0A8J6CCN4_DIALT</name>
<keyword evidence="8" id="KW-1185">Reference proteome</keyword>
<protein>
    <recommendedName>
        <fullName evidence="2">malate dehydrogenase</fullName>
        <ecNumber evidence="2">1.1.1.37</ecNumber>
    </recommendedName>
</protein>
<dbReference type="InterPro" id="IPR022383">
    <property type="entry name" value="Lactate/malate_DH_C"/>
</dbReference>
<dbReference type="InterPro" id="IPR010945">
    <property type="entry name" value="Malate_DH_type2"/>
</dbReference>
<dbReference type="EMBL" id="JAGTXO010000019">
    <property type="protein sequence ID" value="KAG8462653.1"/>
    <property type="molecule type" value="Genomic_DNA"/>
</dbReference>
<dbReference type="EC" id="1.1.1.37" evidence="2"/>
<feature type="domain" description="Lactate/malate dehydrogenase N-terminal" evidence="5">
    <location>
        <begin position="165"/>
        <end position="299"/>
    </location>
</feature>
<reference evidence="7" key="1">
    <citation type="submission" date="2021-05" db="EMBL/GenBank/DDBJ databases">
        <title>The genome of the haptophyte Pavlova lutheri (Diacronema luteri, Pavlovales) - a model for lipid biosynthesis in eukaryotic algae.</title>
        <authorList>
            <person name="Hulatt C.J."/>
            <person name="Posewitz M.C."/>
        </authorList>
    </citation>
    <scope>NUCLEOTIDE SEQUENCE</scope>
    <source>
        <strain evidence="7">NIVA-4/92</strain>
    </source>
</reference>
<evidence type="ECO:0000256" key="3">
    <source>
        <dbReference type="ARBA" id="ARBA00023002"/>
    </source>
</evidence>
<dbReference type="AlphaFoldDB" id="A0A8J6CCN4"/>
<gene>
    <name evidence="7" type="ORF">KFE25_004629</name>
</gene>
<evidence type="ECO:0000259" key="5">
    <source>
        <dbReference type="Pfam" id="PF00056"/>
    </source>
</evidence>
<dbReference type="Pfam" id="PF02866">
    <property type="entry name" value="Ldh_1_C"/>
    <property type="match status" value="1"/>
</dbReference>